<protein>
    <submittedName>
        <fullName evidence="2">Demethylmenaquinone methyltransferase</fullName>
    </submittedName>
</protein>
<dbReference type="Proteomes" id="UP000236318">
    <property type="component" value="Unassembled WGS sequence"/>
</dbReference>
<dbReference type="PANTHER" id="PTHR43591">
    <property type="entry name" value="METHYLTRANSFERASE"/>
    <property type="match status" value="1"/>
</dbReference>
<dbReference type="Pfam" id="PF08241">
    <property type="entry name" value="Methyltransf_11"/>
    <property type="match status" value="1"/>
</dbReference>
<name>A0A2K4Y3Q6_9MYCO</name>
<evidence type="ECO:0000313" key="2">
    <source>
        <dbReference type="EMBL" id="SOX51425.1"/>
    </source>
</evidence>
<reference evidence="2" key="1">
    <citation type="submission" date="2018-01" db="EMBL/GenBank/DDBJ databases">
        <authorList>
            <consortium name="Urmite Genomes"/>
        </authorList>
    </citation>
    <scope>NUCLEOTIDE SEQUENCE [LARGE SCALE GENOMIC DNA]</scope>
    <source>
        <strain evidence="2">AFP003</strain>
    </source>
</reference>
<evidence type="ECO:0000313" key="3">
    <source>
        <dbReference type="Proteomes" id="UP000236318"/>
    </source>
</evidence>
<dbReference type="EMBL" id="FXEG02000001">
    <property type="protein sequence ID" value="SOX51425.1"/>
    <property type="molecule type" value="Genomic_DNA"/>
</dbReference>
<accession>A0A2K4Y3Q6</accession>
<gene>
    <name evidence="2" type="ORF">MAAFP003_85</name>
</gene>
<dbReference type="SUPFAM" id="SSF53335">
    <property type="entry name" value="S-adenosyl-L-methionine-dependent methyltransferases"/>
    <property type="match status" value="1"/>
</dbReference>
<feature type="non-terminal residue" evidence="2">
    <location>
        <position position="1"/>
    </location>
</feature>
<evidence type="ECO:0000259" key="1">
    <source>
        <dbReference type="Pfam" id="PF08241"/>
    </source>
</evidence>
<comment type="caution">
    <text evidence="2">The sequence shown here is derived from an EMBL/GenBank/DDBJ whole genome shotgun (WGS) entry which is preliminary data.</text>
</comment>
<organism evidence="2 3">
    <name type="scientific">Mycobacterium ahvazicum</name>
    <dbReference type="NCBI Taxonomy" id="1964395"/>
    <lineage>
        <taxon>Bacteria</taxon>
        <taxon>Bacillati</taxon>
        <taxon>Actinomycetota</taxon>
        <taxon>Actinomycetes</taxon>
        <taxon>Mycobacteriales</taxon>
        <taxon>Mycobacteriaceae</taxon>
        <taxon>Mycobacterium</taxon>
        <taxon>Mycobacterium simiae complex</taxon>
    </lineage>
</organism>
<dbReference type="GO" id="GO:0032259">
    <property type="term" value="P:methylation"/>
    <property type="evidence" value="ECO:0007669"/>
    <property type="project" value="UniProtKB-KW"/>
</dbReference>
<dbReference type="PANTHER" id="PTHR43591:SF109">
    <property type="entry name" value="METHYLTRANSFERASE TYPE 11 DOMAIN-CONTAINING PROTEIN"/>
    <property type="match status" value="1"/>
</dbReference>
<dbReference type="Gene3D" id="3.40.50.150">
    <property type="entry name" value="Vaccinia Virus protein VP39"/>
    <property type="match status" value="1"/>
</dbReference>
<proteinExistence type="predicted"/>
<sequence length="266" mass="29940">VNREAHLRSATRTHYEAVPFFCGGDKRVQNCRSRSFRFFPEEALDGLRVLDIGASYGEVALALRDRGAEPVCVDLTYRAAAYARKFNRINAIQADALRLPFADSCFDITIAVGVLHHTADHLVGLKEMARVTRPGGRALIFLYSAFTPYHGLYRLSHPLRRVTSVSSVSRIPPWVLGLVRPPTEFVVGQRLNAEQIKSLVADQFWTPHATFHTKRAIVRDAQNLGLRLCLTRPSYCYGRWFLFRRDSTVSRGTPASDECGDVDSCR</sequence>
<keyword evidence="2" id="KW-0808">Transferase</keyword>
<dbReference type="GO" id="GO:0008757">
    <property type="term" value="F:S-adenosylmethionine-dependent methyltransferase activity"/>
    <property type="evidence" value="ECO:0007669"/>
    <property type="project" value="InterPro"/>
</dbReference>
<dbReference type="CDD" id="cd02440">
    <property type="entry name" value="AdoMet_MTases"/>
    <property type="match status" value="1"/>
</dbReference>
<dbReference type="InterPro" id="IPR029063">
    <property type="entry name" value="SAM-dependent_MTases_sf"/>
</dbReference>
<dbReference type="InterPro" id="IPR013216">
    <property type="entry name" value="Methyltransf_11"/>
</dbReference>
<keyword evidence="3" id="KW-1185">Reference proteome</keyword>
<dbReference type="AlphaFoldDB" id="A0A2K4Y3Q6"/>
<keyword evidence="2" id="KW-0489">Methyltransferase</keyword>
<feature type="domain" description="Methyltransferase type 11" evidence="1">
    <location>
        <begin position="50"/>
        <end position="140"/>
    </location>
</feature>